<dbReference type="Gene3D" id="1.20.1050.10">
    <property type="match status" value="1"/>
</dbReference>
<dbReference type="Proteomes" id="UP000240527">
    <property type="component" value="Chromosome"/>
</dbReference>
<dbReference type="PROSITE" id="PS50404">
    <property type="entry name" value="GST_NTER"/>
    <property type="match status" value="1"/>
</dbReference>
<dbReference type="RefSeq" id="WP_013080331.1">
    <property type="nucleotide sequence ID" value="NZ_CP027850.1"/>
</dbReference>
<evidence type="ECO:0000313" key="5">
    <source>
        <dbReference type="Proteomes" id="UP000240527"/>
    </source>
</evidence>
<keyword evidence="5" id="KW-1185">Reference proteome</keyword>
<dbReference type="InterPro" id="IPR004046">
    <property type="entry name" value="GST_C"/>
</dbReference>
<evidence type="ECO:0000259" key="2">
    <source>
        <dbReference type="PROSITE" id="PS50404"/>
    </source>
</evidence>
<proteinExistence type="inferred from homology"/>
<dbReference type="SFLD" id="SFLDS00019">
    <property type="entry name" value="Glutathione_Transferase_(cytos"/>
    <property type="match status" value="1"/>
</dbReference>
<evidence type="ECO:0000313" key="4">
    <source>
        <dbReference type="EMBL" id="AVQ03330.1"/>
    </source>
</evidence>
<organism evidence="4 5">
    <name type="scientific">Caulobacter segnis</name>
    <dbReference type="NCBI Taxonomy" id="88688"/>
    <lineage>
        <taxon>Bacteria</taxon>
        <taxon>Pseudomonadati</taxon>
        <taxon>Pseudomonadota</taxon>
        <taxon>Alphaproteobacteria</taxon>
        <taxon>Caulobacterales</taxon>
        <taxon>Caulobacteraceae</taxon>
        <taxon>Caulobacter</taxon>
    </lineage>
</organism>
<name>A0ABN5IXP7_9CAUL</name>
<dbReference type="EMBL" id="CP027850">
    <property type="protein sequence ID" value="AVQ03330.1"/>
    <property type="molecule type" value="Genomic_DNA"/>
</dbReference>
<dbReference type="PROSITE" id="PS50405">
    <property type="entry name" value="GST_CTER"/>
    <property type="match status" value="1"/>
</dbReference>
<sequence length="206" mass="22950">MTIPKVLGRTSSVNVRKVLWTLDELDLAYEREDWGAGFASTKDPKFLAMNPNALVPVLIDEHGTLWESNTICRYLAAGTPLLPEGRRARAVVEQWMDWQATELNTAWRHAFAGLVRKTPGFDDPAQIAASVEAWNIAMGLLDARLVDTGAYVAGDAFTLADIVLGLSVHRWLHSPIQRVEWPALTAYYARLKQRPAFAAWSLPQVP</sequence>
<evidence type="ECO:0000256" key="1">
    <source>
        <dbReference type="RuleBase" id="RU003494"/>
    </source>
</evidence>
<dbReference type="PANTHER" id="PTHR44051">
    <property type="entry name" value="GLUTATHIONE S-TRANSFERASE-RELATED"/>
    <property type="match status" value="1"/>
</dbReference>
<feature type="domain" description="GST C-terminal" evidence="3">
    <location>
        <begin position="85"/>
        <end position="206"/>
    </location>
</feature>
<accession>A0ABN5IXP7</accession>
<protein>
    <submittedName>
        <fullName evidence="4">Glutathione S-transferase</fullName>
    </submittedName>
</protein>
<feature type="domain" description="GST N-terminal" evidence="2">
    <location>
        <begin position="2"/>
        <end position="83"/>
    </location>
</feature>
<evidence type="ECO:0000259" key="3">
    <source>
        <dbReference type="PROSITE" id="PS50405"/>
    </source>
</evidence>
<dbReference type="SUPFAM" id="SSF47616">
    <property type="entry name" value="GST C-terminal domain-like"/>
    <property type="match status" value="1"/>
</dbReference>
<dbReference type="CDD" id="cd03047">
    <property type="entry name" value="GST_N_2"/>
    <property type="match status" value="1"/>
</dbReference>
<reference evidence="4 5" key="1">
    <citation type="journal article" date="2015" name="Biotechnol. Bioeng.">
        <title>Genome sequence and phenotypic characterization of Caulobacter segnis.</title>
        <authorList>
            <person name="Patel S."/>
            <person name="Fletcher B."/>
            <person name="Scott D.C."/>
            <person name="Ely B."/>
        </authorList>
    </citation>
    <scope>NUCLEOTIDE SEQUENCE [LARGE SCALE GENOMIC DNA]</scope>
    <source>
        <strain evidence="4 5">TK0059</strain>
    </source>
</reference>
<dbReference type="PANTHER" id="PTHR44051:SF19">
    <property type="entry name" value="DISULFIDE-BOND OXIDOREDUCTASE YFCG"/>
    <property type="match status" value="1"/>
</dbReference>
<dbReference type="InterPro" id="IPR036249">
    <property type="entry name" value="Thioredoxin-like_sf"/>
</dbReference>
<dbReference type="Gene3D" id="3.40.30.10">
    <property type="entry name" value="Glutaredoxin"/>
    <property type="match status" value="1"/>
</dbReference>
<dbReference type="Pfam" id="PF00043">
    <property type="entry name" value="GST_C"/>
    <property type="match status" value="1"/>
</dbReference>
<dbReference type="SUPFAM" id="SSF52833">
    <property type="entry name" value="Thioredoxin-like"/>
    <property type="match status" value="1"/>
</dbReference>
<dbReference type="SFLD" id="SFLDG00358">
    <property type="entry name" value="Main_(cytGST)"/>
    <property type="match status" value="1"/>
</dbReference>
<dbReference type="InterPro" id="IPR036282">
    <property type="entry name" value="Glutathione-S-Trfase_C_sf"/>
</dbReference>
<comment type="similarity">
    <text evidence="1">Belongs to the GST superfamily.</text>
</comment>
<dbReference type="InterPro" id="IPR004045">
    <property type="entry name" value="Glutathione_S-Trfase_N"/>
</dbReference>
<dbReference type="InterPro" id="IPR010987">
    <property type="entry name" value="Glutathione-S-Trfase_C-like"/>
</dbReference>
<dbReference type="Pfam" id="PF02798">
    <property type="entry name" value="GST_N"/>
    <property type="match status" value="1"/>
</dbReference>
<dbReference type="InterPro" id="IPR040079">
    <property type="entry name" value="Glutathione_S-Trfase"/>
</dbReference>
<dbReference type="SFLD" id="SFLDG01150">
    <property type="entry name" value="Main.1:_Beta-like"/>
    <property type="match status" value="1"/>
</dbReference>
<gene>
    <name evidence="4" type="ORF">B7G68_16635</name>
</gene>